<feature type="domain" description="C2H2-type" evidence="5">
    <location>
        <begin position="138"/>
        <end position="160"/>
    </location>
</feature>
<reference evidence="6" key="1">
    <citation type="journal article" date="2023" name="Insect Mol. Biol.">
        <title>Genome sequencing provides insights into the evolution of gene families encoding plant cell wall-degrading enzymes in longhorned beetles.</title>
        <authorList>
            <person name="Shin N.R."/>
            <person name="Okamura Y."/>
            <person name="Kirsch R."/>
            <person name="Pauchet Y."/>
        </authorList>
    </citation>
    <scope>NUCLEOTIDE SEQUENCE</scope>
    <source>
        <strain evidence="6">MMC_N1</strain>
    </source>
</reference>
<evidence type="ECO:0000256" key="3">
    <source>
        <dbReference type="ARBA" id="ARBA00022771"/>
    </source>
</evidence>
<evidence type="ECO:0000313" key="7">
    <source>
        <dbReference type="Proteomes" id="UP001162164"/>
    </source>
</evidence>
<name>A0ABQ9J5R0_9CUCU</name>
<dbReference type="EMBL" id="JAPWTJ010001199">
    <property type="protein sequence ID" value="KAJ8973318.1"/>
    <property type="molecule type" value="Genomic_DNA"/>
</dbReference>
<dbReference type="PANTHER" id="PTHR24379:SF121">
    <property type="entry name" value="C2H2-TYPE DOMAIN-CONTAINING PROTEIN"/>
    <property type="match status" value="1"/>
</dbReference>
<keyword evidence="3" id="KW-0863">Zinc-finger</keyword>
<evidence type="ECO:0000256" key="2">
    <source>
        <dbReference type="ARBA" id="ARBA00022737"/>
    </source>
</evidence>
<evidence type="ECO:0000259" key="5">
    <source>
        <dbReference type="SMART" id="SM00355"/>
    </source>
</evidence>
<dbReference type="SUPFAM" id="SSF57667">
    <property type="entry name" value="beta-beta-alpha zinc fingers"/>
    <property type="match status" value="1"/>
</dbReference>
<keyword evidence="7" id="KW-1185">Reference proteome</keyword>
<comment type="caution">
    <text evidence="6">The sequence shown here is derived from an EMBL/GenBank/DDBJ whole genome shotgun (WGS) entry which is preliminary data.</text>
</comment>
<keyword evidence="2" id="KW-0677">Repeat</keyword>
<dbReference type="PANTHER" id="PTHR24379">
    <property type="entry name" value="KRAB AND ZINC FINGER DOMAIN-CONTAINING"/>
    <property type="match status" value="1"/>
</dbReference>
<sequence>MISDTDESIKYVEADEDEVKNNLKEDEKPEKATKRVYIYNLNKILKGKTKKQCYVNNDKMDYHQLNHENSADIEMKKCYFCDFQSRHRGNLIRHIQTHREFDDSDKIKCKECDFLAKNKERLRRHMLTHVDPLDMKVFRCTVCAYQSKYRSGLKIHMIIHQDPANAVTYHCDICSYKTIRKEMLPKHKKRHLKKTQI</sequence>
<organism evidence="6 7">
    <name type="scientific">Molorchus minor</name>
    <dbReference type="NCBI Taxonomy" id="1323400"/>
    <lineage>
        <taxon>Eukaryota</taxon>
        <taxon>Metazoa</taxon>
        <taxon>Ecdysozoa</taxon>
        <taxon>Arthropoda</taxon>
        <taxon>Hexapoda</taxon>
        <taxon>Insecta</taxon>
        <taxon>Pterygota</taxon>
        <taxon>Neoptera</taxon>
        <taxon>Endopterygota</taxon>
        <taxon>Coleoptera</taxon>
        <taxon>Polyphaga</taxon>
        <taxon>Cucujiformia</taxon>
        <taxon>Chrysomeloidea</taxon>
        <taxon>Cerambycidae</taxon>
        <taxon>Lamiinae</taxon>
        <taxon>Monochamini</taxon>
        <taxon>Molorchus</taxon>
    </lineage>
</organism>
<evidence type="ECO:0000256" key="1">
    <source>
        <dbReference type="ARBA" id="ARBA00022723"/>
    </source>
</evidence>
<dbReference type="Pfam" id="PF13909">
    <property type="entry name" value="zf-H2C2_5"/>
    <property type="match status" value="1"/>
</dbReference>
<evidence type="ECO:0000313" key="6">
    <source>
        <dbReference type="EMBL" id="KAJ8973318.1"/>
    </source>
</evidence>
<protein>
    <recommendedName>
        <fullName evidence="5">C2H2-type domain-containing protein</fullName>
    </recommendedName>
</protein>
<evidence type="ECO:0000256" key="4">
    <source>
        <dbReference type="ARBA" id="ARBA00022833"/>
    </source>
</evidence>
<dbReference type="InterPro" id="IPR013087">
    <property type="entry name" value="Znf_C2H2_type"/>
</dbReference>
<dbReference type="Gene3D" id="3.30.160.60">
    <property type="entry name" value="Classic Zinc Finger"/>
    <property type="match status" value="2"/>
</dbReference>
<keyword evidence="4" id="KW-0862">Zinc</keyword>
<dbReference type="Proteomes" id="UP001162164">
    <property type="component" value="Unassembled WGS sequence"/>
</dbReference>
<feature type="domain" description="C2H2-type" evidence="5">
    <location>
        <begin position="169"/>
        <end position="191"/>
    </location>
</feature>
<gene>
    <name evidence="6" type="ORF">NQ317_019189</name>
</gene>
<feature type="domain" description="C2H2-type" evidence="5">
    <location>
        <begin position="107"/>
        <end position="129"/>
    </location>
</feature>
<dbReference type="InterPro" id="IPR036236">
    <property type="entry name" value="Znf_C2H2_sf"/>
</dbReference>
<feature type="domain" description="C2H2-type" evidence="5">
    <location>
        <begin position="76"/>
        <end position="98"/>
    </location>
</feature>
<keyword evidence="1" id="KW-0479">Metal-binding</keyword>
<accession>A0ABQ9J5R0</accession>
<proteinExistence type="predicted"/>
<dbReference type="SMART" id="SM00355">
    <property type="entry name" value="ZnF_C2H2"/>
    <property type="match status" value="4"/>
</dbReference>